<sequence>MLRDYENTPDQGMMISTEVLAKATKFCLTTSKSAPSPPLQKDEVYCLSSFTRRAEQWYKQEAGRQITLRCRETPSTGTRRQPSRTAKDRFHACDYVLPGAEVDALLRAQTDGKMKGSSNGTVKSRLLTPPDDKAQGYLQDWDPEASIKHFQKRLSRVIQHKTRELKSRYEPEGIKHLCTVADMGWDCVDEEYCGHGLVDRCLKWVPKKVGHHRPRMRAEMEDFFSVKAANNHPERLKELKRYRCSKLKKATLDKLEALEAAVNSQPGVMMEAEMLESPTLGRWPGTPGFSREDIKTQTVGIAGLTFAVDVCLGEPRIMML</sequence>
<organism evidence="1 2">
    <name type="scientific">Cytospora chrysosperma</name>
    <name type="common">Cytospora canker fungus</name>
    <name type="synonym">Sphaeria chrysosperma</name>
    <dbReference type="NCBI Taxonomy" id="252740"/>
    <lineage>
        <taxon>Eukaryota</taxon>
        <taxon>Fungi</taxon>
        <taxon>Dikarya</taxon>
        <taxon>Ascomycota</taxon>
        <taxon>Pezizomycotina</taxon>
        <taxon>Sordariomycetes</taxon>
        <taxon>Sordariomycetidae</taxon>
        <taxon>Diaporthales</taxon>
        <taxon>Cytosporaceae</taxon>
        <taxon>Cytospora</taxon>
    </lineage>
</organism>
<accession>A0A423WJB5</accession>
<keyword evidence="2" id="KW-1185">Reference proteome</keyword>
<name>A0A423WJB5_CYTCH</name>
<evidence type="ECO:0000313" key="1">
    <source>
        <dbReference type="EMBL" id="ROW03415.1"/>
    </source>
</evidence>
<dbReference type="Proteomes" id="UP000284375">
    <property type="component" value="Unassembled WGS sequence"/>
</dbReference>
<evidence type="ECO:0000313" key="2">
    <source>
        <dbReference type="Proteomes" id="UP000284375"/>
    </source>
</evidence>
<dbReference type="AlphaFoldDB" id="A0A423WJB5"/>
<gene>
    <name evidence="1" type="ORF">VSDG_01570</name>
</gene>
<dbReference type="OrthoDB" id="5238920at2759"/>
<protein>
    <submittedName>
        <fullName evidence="1">Uncharacterized protein</fullName>
    </submittedName>
</protein>
<reference evidence="1 2" key="1">
    <citation type="submission" date="2015-09" db="EMBL/GenBank/DDBJ databases">
        <title>Host preference determinants of Valsa canker pathogens revealed by comparative genomics.</title>
        <authorList>
            <person name="Yin Z."/>
            <person name="Huang L."/>
        </authorList>
    </citation>
    <scope>NUCLEOTIDE SEQUENCE [LARGE SCALE GENOMIC DNA]</scope>
    <source>
        <strain evidence="1 2">YSFL</strain>
    </source>
</reference>
<comment type="caution">
    <text evidence="1">The sequence shown here is derived from an EMBL/GenBank/DDBJ whole genome shotgun (WGS) entry which is preliminary data.</text>
</comment>
<dbReference type="EMBL" id="LJZO01000003">
    <property type="protein sequence ID" value="ROW03415.1"/>
    <property type="molecule type" value="Genomic_DNA"/>
</dbReference>
<proteinExistence type="predicted"/>